<dbReference type="SUPFAM" id="SSF46894">
    <property type="entry name" value="C-terminal effector domain of the bipartite response regulators"/>
    <property type="match status" value="1"/>
</dbReference>
<dbReference type="InterPro" id="IPR011990">
    <property type="entry name" value="TPR-like_helical_dom_sf"/>
</dbReference>
<name>A0ABV9QSX6_9GAMM</name>
<dbReference type="Proteomes" id="UP001595886">
    <property type="component" value="Unassembled WGS sequence"/>
</dbReference>
<evidence type="ECO:0000256" key="2">
    <source>
        <dbReference type="PROSITE-ProRule" id="PRU01091"/>
    </source>
</evidence>
<comment type="caution">
    <text evidence="5">The sequence shown here is derived from an EMBL/GenBank/DDBJ whole genome shotgun (WGS) entry which is preliminary data.</text>
</comment>
<keyword evidence="1 2" id="KW-0238">DNA-binding</keyword>
<feature type="transmembrane region" description="Helical" evidence="3">
    <location>
        <begin position="20"/>
        <end position="42"/>
    </location>
</feature>
<evidence type="ECO:0000313" key="5">
    <source>
        <dbReference type="EMBL" id="MFC4819534.1"/>
    </source>
</evidence>
<dbReference type="InterPro" id="IPR036388">
    <property type="entry name" value="WH-like_DNA-bd_sf"/>
</dbReference>
<gene>
    <name evidence="5" type="ORF">ACFO6Q_04320</name>
</gene>
<keyword evidence="3" id="KW-0472">Membrane</keyword>
<dbReference type="RefSeq" id="WP_380019314.1">
    <property type="nucleotide sequence ID" value="NZ_JBHSHD010000004.1"/>
</dbReference>
<dbReference type="PROSITE" id="PS51755">
    <property type="entry name" value="OMPR_PHOB"/>
    <property type="match status" value="1"/>
</dbReference>
<reference evidence="6" key="1">
    <citation type="journal article" date="2019" name="Int. J. Syst. Evol. Microbiol.">
        <title>The Global Catalogue of Microorganisms (GCM) 10K type strain sequencing project: providing services to taxonomists for standard genome sequencing and annotation.</title>
        <authorList>
            <consortium name="The Broad Institute Genomics Platform"/>
            <consortium name="The Broad Institute Genome Sequencing Center for Infectious Disease"/>
            <person name="Wu L."/>
            <person name="Ma J."/>
        </authorList>
    </citation>
    <scope>NUCLEOTIDE SEQUENCE [LARGE SCALE GENOMIC DNA]</scope>
    <source>
        <strain evidence="6">CCUG 30340</strain>
    </source>
</reference>
<feature type="transmembrane region" description="Helical" evidence="3">
    <location>
        <begin position="184"/>
        <end position="201"/>
    </location>
</feature>
<dbReference type="InterPro" id="IPR016032">
    <property type="entry name" value="Sig_transdc_resp-reg_C-effctor"/>
</dbReference>
<organism evidence="5 6">
    <name type="scientific">Dokdonella ginsengisoli</name>
    <dbReference type="NCBI Taxonomy" id="363846"/>
    <lineage>
        <taxon>Bacteria</taxon>
        <taxon>Pseudomonadati</taxon>
        <taxon>Pseudomonadota</taxon>
        <taxon>Gammaproteobacteria</taxon>
        <taxon>Lysobacterales</taxon>
        <taxon>Rhodanobacteraceae</taxon>
        <taxon>Dokdonella</taxon>
    </lineage>
</organism>
<dbReference type="SUPFAM" id="SSF48452">
    <property type="entry name" value="TPR-like"/>
    <property type="match status" value="2"/>
</dbReference>
<feature type="domain" description="OmpR/PhoB-type" evidence="4">
    <location>
        <begin position="46"/>
        <end position="144"/>
    </location>
</feature>
<dbReference type="CDD" id="cd00383">
    <property type="entry name" value="trans_reg_C"/>
    <property type="match status" value="1"/>
</dbReference>
<keyword evidence="3" id="KW-0812">Transmembrane</keyword>
<feature type="DNA-binding region" description="OmpR/PhoB-type" evidence="2">
    <location>
        <begin position="46"/>
        <end position="144"/>
    </location>
</feature>
<dbReference type="Pfam" id="PF14559">
    <property type="entry name" value="TPR_19"/>
    <property type="match status" value="1"/>
</dbReference>
<dbReference type="Gene3D" id="1.25.40.10">
    <property type="entry name" value="Tetratricopeptide repeat domain"/>
    <property type="match status" value="2"/>
</dbReference>
<accession>A0ABV9QSX6</accession>
<sequence>MALVRGGHDGNVTGSRRAKFTPAAFVFFCKAACAGFACRYALRMSNFAYRFGDCVIDPATRVLRRAGRIVSLPPNAFDCIAYLIEHRDRAVGRDELIAAVWGKADVDDAQLAHVVRKARRAIGDNGTEQSAIHTLPRFGFRWAREVELRSVAAGEVPPAAPAFTAPAAEAKAALPWQRIRRPGVWVPLCVSAILLVVGYLWHGHRTEPAVQDVDSALSATKAGDAIAVLPVDTGTITGSEWAWLRLGLMDLISTRLRDAGLVVVTSSNVVALLRDKSSSASAMDELRSATGARYLIAPSLAKSSSGWVARLSWGENGQFTNEVEAHAKDAPSAAIAVTERVLDQLDRRRKRGAGSPTDLPATELFQRAEAAALVGDFSQARRLLTSAPSELRDSPELLLNLARVELRGGDFESASQRFAELEKRISAENDPALRARALIGLGTAKFRLRHFDEVEPLMTEALVLLTADDASTDVGEAFLRRGSVHLFRSRIAEAAADFSRARIAFELAGDSLALARVDFNMGVLQDALGRTASSLPLYERAARQFDRFGAMPDLVIATSNQITTHLDLMQPAEALRVVGLAGTRFEKLDAPHLRHLFKWQHARALLGNGRVTEARVLLDELVGGIDPQTEAVALSRARAVQAQMALDADAHESAAALALDVVRGPPGSVDETTRTLTWLIATRALRALGRNSEAAEESRQFRAWAGSTAKVFGDETFERLAQLGEAEQARAEKKYAQAVRLYEDVLAWSIRSAPPARMAEVAGSYLDFLLDQGNIERATAIAGQLGPWAESDFRCAQLRARLYRALGQTDAWQTALVQVRRLAGERPVPTSVAAAL</sequence>
<dbReference type="Gene3D" id="1.10.10.10">
    <property type="entry name" value="Winged helix-like DNA-binding domain superfamily/Winged helix DNA-binding domain"/>
    <property type="match status" value="1"/>
</dbReference>
<evidence type="ECO:0000313" key="6">
    <source>
        <dbReference type="Proteomes" id="UP001595886"/>
    </source>
</evidence>
<keyword evidence="3" id="KW-1133">Transmembrane helix</keyword>
<dbReference type="EMBL" id="JBHSHD010000004">
    <property type="protein sequence ID" value="MFC4819534.1"/>
    <property type="molecule type" value="Genomic_DNA"/>
</dbReference>
<protein>
    <submittedName>
        <fullName evidence="5">Winged helix-turn-helix domain-containing protein</fullName>
    </submittedName>
</protein>
<evidence type="ECO:0000256" key="3">
    <source>
        <dbReference type="SAM" id="Phobius"/>
    </source>
</evidence>
<dbReference type="Pfam" id="PF00486">
    <property type="entry name" value="Trans_reg_C"/>
    <property type="match status" value="1"/>
</dbReference>
<dbReference type="InterPro" id="IPR001867">
    <property type="entry name" value="OmpR/PhoB-type_DNA-bd"/>
</dbReference>
<dbReference type="SMART" id="SM00862">
    <property type="entry name" value="Trans_reg_C"/>
    <property type="match status" value="1"/>
</dbReference>
<keyword evidence="6" id="KW-1185">Reference proteome</keyword>
<proteinExistence type="predicted"/>
<evidence type="ECO:0000256" key="1">
    <source>
        <dbReference type="ARBA" id="ARBA00023125"/>
    </source>
</evidence>
<evidence type="ECO:0000259" key="4">
    <source>
        <dbReference type="PROSITE" id="PS51755"/>
    </source>
</evidence>